<evidence type="ECO:0000313" key="1">
    <source>
        <dbReference type="EMBL" id="EFO20846.1"/>
    </source>
</evidence>
<reference evidence="1" key="1">
    <citation type="submission" date="2012-04" db="EMBL/GenBank/DDBJ databases">
        <title>The Genome Sequence of Loa loa.</title>
        <authorList>
            <consortium name="The Broad Institute Genome Sequencing Platform"/>
            <consortium name="Broad Institute Genome Sequencing Center for Infectious Disease"/>
            <person name="Nutman T.B."/>
            <person name="Fink D.L."/>
            <person name="Russ C."/>
            <person name="Young S."/>
            <person name="Zeng Q."/>
            <person name="Gargeya S."/>
            <person name="Alvarado L."/>
            <person name="Berlin A."/>
            <person name="Chapman S.B."/>
            <person name="Chen Z."/>
            <person name="Freedman E."/>
            <person name="Gellesch M."/>
            <person name="Goldberg J."/>
            <person name="Griggs A."/>
            <person name="Gujja S."/>
            <person name="Heilman E.R."/>
            <person name="Heiman D."/>
            <person name="Howarth C."/>
            <person name="Mehta T."/>
            <person name="Neiman D."/>
            <person name="Pearson M."/>
            <person name="Roberts A."/>
            <person name="Saif S."/>
            <person name="Shea T."/>
            <person name="Shenoy N."/>
            <person name="Sisk P."/>
            <person name="Stolte C."/>
            <person name="Sykes S."/>
            <person name="White J."/>
            <person name="Yandava C."/>
            <person name="Haas B."/>
            <person name="Henn M.R."/>
            <person name="Nusbaum C."/>
            <person name="Birren B."/>
        </authorList>
    </citation>
    <scope>NUCLEOTIDE SEQUENCE [LARGE SCALE GENOMIC DNA]</scope>
</reference>
<dbReference type="InParanoid" id="A0A1S0TVE1"/>
<dbReference type="EMBL" id="JH712097">
    <property type="protein sequence ID" value="EFO20846.1"/>
    <property type="molecule type" value="Genomic_DNA"/>
</dbReference>
<gene>
    <name evidence="1" type="ORF">LOAG_07642</name>
</gene>
<proteinExistence type="predicted"/>
<organism evidence="1">
    <name type="scientific">Loa loa</name>
    <name type="common">Eye worm</name>
    <name type="synonym">Filaria loa</name>
    <dbReference type="NCBI Taxonomy" id="7209"/>
    <lineage>
        <taxon>Eukaryota</taxon>
        <taxon>Metazoa</taxon>
        <taxon>Ecdysozoa</taxon>
        <taxon>Nematoda</taxon>
        <taxon>Chromadorea</taxon>
        <taxon>Rhabditida</taxon>
        <taxon>Spirurina</taxon>
        <taxon>Spiruromorpha</taxon>
        <taxon>Filarioidea</taxon>
        <taxon>Onchocercidae</taxon>
        <taxon>Loa</taxon>
    </lineage>
</organism>
<dbReference type="RefSeq" id="XP_003143223.1">
    <property type="nucleotide sequence ID" value="XM_003143175.1"/>
</dbReference>
<dbReference type="GeneID" id="9945066"/>
<sequence length="108" mass="12343">MQYETTIKINVKILIPSVTLFLSYPNNNNIEVVAVNVDKLSLKSSKMAFVNFIKSFRGNEPGFLRWQKSIIGRTPHIVIVQLSFPEEHSINKGNTFRTTAQHETSYTD</sequence>
<name>A0A1S0TVE1_LOALO</name>
<dbReference type="KEGG" id="loa:LOAG_07642"/>
<protein>
    <submittedName>
        <fullName evidence="1">Uncharacterized protein</fullName>
    </submittedName>
</protein>
<dbReference type="AlphaFoldDB" id="A0A1S0TVE1"/>
<accession>A0A1S0TVE1</accession>
<dbReference type="CTD" id="9945066"/>